<feature type="compositionally biased region" description="Basic and acidic residues" evidence="1">
    <location>
        <begin position="139"/>
        <end position="148"/>
    </location>
</feature>
<feature type="region of interest" description="Disordered" evidence="1">
    <location>
        <begin position="123"/>
        <end position="148"/>
    </location>
</feature>
<evidence type="ECO:0000313" key="2">
    <source>
        <dbReference type="EMBL" id="CEK70917.1"/>
    </source>
</evidence>
<sequence>QALELSRLKDIDTELKNYQDTVTRVPPKEFGSIRRHAFVQDTSNVDSREEKQKRQEDYKRDLQQQIAEAAFARRKEKEEGRPVNNIGSINPEPVHVIYGGRETSRKNPSVEAYHTKILDSLQKLDDINPRSHPILGRRQPTEDRSNFG</sequence>
<organism evidence="2">
    <name type="scientific">Arion vulgaris</name>
    <dbReference type="NCBI Taxonomy" id="1028688"/>
    <lineage>
        <taxon>Eukaryota</taxon>
        <taxon>Metazoa</taxon>
        <taxon>Spiralia</taxon>
        <taxon>Lophotrochozoa</taxon>
        <taxon>Mollusca</taxon>
        <taxon>Gastropoda</taxon>
        <taxon>Heterobranchia</taxon>
        <taxon>Euthyneura</taxon>
        <taxon>Panpulmonata</taxon>
        <taxon>Eupulmonata</taxon>
        <taxon>Stylommatophora</taxon>
        <taxon>Helicina</taxon>
        <taxon>Arionoidea</taxon>
        <taxon>Arionidae</taxon>
        <taxon>Arion</taxon>
    </lineage>
</organism>
<feature type="non-terminal residue" evidence="2">
    <location>
        <position position="148"/>
    </location>
</feature>
<evidence type="ECO:0000256" key="1">
    <source>
        <dbReference type="SAM" id="MobiDB-lite"/>
    </source>
</evidence>
<feature type="region of interest" description="Disordered" evidence="1">
    <location>
        <begin position="73"/>
        <end position="94"/>
    </location>
</feature>
<reference evidence="2" key="1">
    <citation type="submission" date="2014-12" db="EMBL/GenBank/DDBJ databases">
        <title>Insight into the proteome of Arion vulgaris.</title>
        <authorList>
            <person name="Aradska J."/>
            <person name="Bulat T."/>
            <person name="Smidak R."/>
            <person name="Sarate P."/>
            <person name="Gangsoo J."/>
            <person name="Sialana F."/>
            <person name="Bilban M."/>
            <person name="Lubec G."/>
        </authorList>
    </citation>
    <scope>NUCLEOTIDE SEQUENCE</scope>
    <source>
        <tissue evidence="2">Skin</tissue>
    </source>
</reference>
<dbReference type="AlphaFoldDB" id="A0A0B6ZRD9"/>
<dbReference type="EMBL" id="HACG01024052">
    <property type="protein sequence ID" value="CEK70917.1"/>
    <property type="molecule type" value="Transcribed_RNA"/>
</dbReference>
<protein>
    <submittedName>
        <fullName evidence="2">Uncharacterized protein</fullName>
    </submittedName>
</protein>
<feature type="non-terminal residue" evidence="2">
    <location>
        <position position="1"/>
    </location>
</feature>
<gene>
    <name evidence="2" type="primary">ORF76160</name>
</gene>
<name>A0A0B6ZRD9_9EUPU</name>
<feature type="compositionally biased region" description="Basic and acidic residues" evidence="1">
    <location>
        <begin position="46"/>
        <end position="60"/>
    </location>
</feature>
<accession>A0A0B6ZRD9</accession>
<proteinExistence type="predicted"/>
<feature type="region of interest" description="Disordered" evidence="1">
    <location>
        <begin position="35"/>
        <end position="60"/>
    </location>
</feature>